<proteinExistence type="inferred from homology"/>
<evidence type="ECO:0000313" key="13">
    <source>
        <dbReference type="Proteomes" id="UP001374579"/>
    </source>
</evidence>
<evidence type="ECO:0000256" key="8">
    <source>
        <dbReference type="ARBA" id="ARBA00022842"/>
    </source>
</evidence>
<evidence type="ECO:0000256" key="2">
    <source>
        <dbReference type="ARBA" id="ARBA00008307"/>
    </source>
</evidence>
<keyword evidence="13" id="KW-1185">Reference proteome</keyword>
<keyword evidence="7" id="KW-0067">ATP-binding</keyword>
<evidence type="ECO:0000256" key="6">
    <source>
        <dbReference type="ARBA" id="ARBA00022741"/>
    </source>
</evidence>
<feature type="region of interest" description="Disordered" evidence="9">
    <location>
        <begin position="154"/>
        <end position="209"/>
    </location>
</feature>
<evidence type="ECO:0000256" key="4">
    <source>
        <dbReference type="ARBA" id="ARBA00022695"/>
    </source>
</evidence>
<dbReference type="Pfam" id="PF20266">
    <property type="entry name" value="Mab-21_C"/>
    <property type="match status" value="1"/>
</dbReference>
<dbReference type="GO" id="GO:0016779">
    <property type="term" value="F:nucleotidyltransferase activity"/>
    <property type="evidence" value="ECO:0007669"/>
    <property type="project" value="UniProtKB-KW"/>
</dbReference>
<organism evidence="12 13">
    <name type="scientific">Littorina saxatilis</name>
    <dbReference type="NCBI Taxonomy" id="31220"/>
    <lineage>
        <taxon>Eukaryota</taxon>
        <taxon>Metazoa</taxon>
        <taxon>Spiralia</taxon>
        <taxon>Lophotrochozoa</taxon>
        <taxon>Mollusca</taxon>
        <taxon>Gastropoda</taxon>
        <taxon>Caenogastropoda</taxon>
        <taxon>Littorinimorpha</taxon>
        <taxon>Littorinoidea</taxon>
        <taxon>Littorinidae</taxon>
        <taxon>Littorina</taxon>
    </lineage>
</organism>
<dbReference type="GO" id="GO:0005524">
    <property type="term" value="F:ATP binding"/>
    <property type="evidence" value="ECO:0007669"/>
    <property type="project" value="UniProtKB-KW"/>
</dbReference>
<evidence type="ECO:0000259" key="10">
    <source>
        <dbReference type="Pfam" id="PF03281"/>
    </source>
</evidence>
<protein>
    <submittedName>
        <fullName evidence="12">Uncharacterized protein</fullName>
    </submittedName>
</protein>
<feature type="domain" description="Mab-21-like nucleotidyltransferase" evidence="10">
    <location>
        <begin position="294"/>
        <end position="479"/>
    </location>
</feature>
<sequence length="637" mass="71812">MSGKEETCPTCGKQFKQLSRHKCKEQGATQLSDKDSEGQICPTCGKQFKQLSRHKCKEQGATQLSDTINSDFGFSKTGCKAPEEGEEECPYCGRTFKQLWRHKCKKQEASSHSSPAAHEDSHLDQVCHTCGRTFKQISRHKCKGYAAGPLQQVDSAGHSGARPKVKTEPGCFTPGAEAVTETTRPLGTFAPGTRLQENGRGDPEFPQNGRGYCTVIDTASLEEEADCVMSKLGLEALPKPNFEASSFFKAEVRLKEDEKKGVALAFRPFRERIVSDLTESTKWRWQCFNSGSSYDGTKVTRADEVDCMFHPDLPADWLQVVYTGAPPGFCFVKLKSSSSLSSLESEELRELCIKGCVSSTKFREKVFKLFENIVSGERRAKKDPSSKPGSPSYAVLFKATPTDHGLREISIDLVPALHIKSKGLPPKAGDNLKRVSDTDVELIKKAGFDIIPKEYQKAGYEDVRDILWRLSFSRAEKQLTKHADKRTRGDQHGAHISPPTCRKWVLRMLKRFLEIIKGFKNSRDGSELNPVLQGLQNAAIHLKTRRGRNVKIEKFTTFQVRTLLWTEMYVIPIDDDKWTVPMARTRLIQALDHLKKMVSGRMHVPHFFLPGLDIMAEVPREEREFLYIMFHIILKLF</sequence>
<dbReference type="InterPro" id="IPR024810">
    <property type="entry name" value="MAB21L/cGLR"/>
</dbReference>
<evidence type="ECO:0000256" key="3">
    <source>
        <dbReference type="ARBA" id="ARBA00022679"/>
    </source>
</evidence>
<dbReference type="InterPro" id="IPR046903">
    <property type="entry name" value="Mab-21-like_nuc_Trfase"/>
</dbReference>
<accession>A0AAN9BPI3</accession>
<keyword evidence="4" id="KW-0548">Nucleotidyltransferase</keyword>
<comment type="cofactor">
    <cofactor evidence="1">
        <name>Mg(2+)</name>
        <dbReference type="ChEBI" id="CHEBI:18420"/>
    </cofactor>
</comment>
<evidence type="ECO:0000313" key="12">
    <source>
        <dbReference type="EMBL" id="KAK7109018.1"/>
    </source>
</evidence>
<keyword evidence="5" id="KW-0479">Metal-binding</keyword>
<feature type="domain" description="Mab-21-like HhH/H2TH-like" evidence="11">
    <location>
        <begin position="537"/>
        <end position="627"/>
    </location>
</feature>
<keyword evidence="6" id="KW-0547">Nucleotide-binding</keyword>
<comment type="caution">
    <text evidence="12">The sequence shown here is derived from an EMBL/GenBank/DDBJ whole genome shotgun (WGS) entry which is preliminary data.</text>
</comment>
<keyword evidence="3" id="KW-0808">Transferase</keyword>
<dbReference type="Proteomes" id="UP001374579">
    <property type="component" value="Unassembled WGS sequence"/>
</dbReference>
<evidence type="ECO:0000256" key="5">
    <source>
        <dbReference type="ARBA" id="ARBA00022723"/>
    </source>
</evidence>
<dbReference type="GO" id="GO:0046872">
    <property type="term" value="F:metal ion binding"/>
    <property type="evidence" value="ECO:0007669"/>
    <property type="project" value="UniProtKB-KW"/>
</dbReference>
<gene>
    <name evidence="12" type="ORF">V1264_013136</name>
</gene>
<dbReference type="Pfam" id="PF13913">
    <property type="entry name" value="zf-C2HC_2"/>
    <property type="match status" value="2"/>
</dbReference>
<evidence type="ECO:0000256" key="7">
    <source>
        <dbReference type="ARBA" id="ARBA00022840"/>
    </source>
</evidence>
<dbReference type="InterPro" id="IPR046906">
    <property type="entry name" value="Mab-21_HhH/H2TH-like"/>
</dbReference>
<evidence type="ECO:0000256" key="9">
    <source>
        <dbReference type="SAM" id="MobiDB-lite"/>
    </source>
</evidence>
<dbReference type="AlphaFoldDB" id="A0AAN9BPI3"/>
<comment type="similarity">
    <text evidence="2">Belongs to the mab-21 family.</text>
</comment>
<dbReference type="SMART" id="SM01265">
    <property type="entry name" value="Mab-21"/>
    <property type="match status" value="1"/>
</dbReference>
<evidence type="ECO:0000259" key="11">
    <source>
        <dbReference type="Pfam" id="PF20266"/>
    </source>
</evidence>
<dbReference type="Pfam" id="PF03281">
    <property type="entry name" value="Mab-21"/>
    <property type="match status" value="1"/>
</dbReference>
<dbReference type="PANTHER" id="PTHR10656:SF42">
    <property type="entry name" value="CYCLIC GMP-AMP SYNTHASE-LIKE PROTEIN-RELATED"/>
    <property type="match status" value="1"/>
</dbReference>
<dbReference type="Gene3D" id="3.30.460.90">
    <property type="match status" value="1"/>
</dbReference>
<dbReference type="Gene3D" id="1.10.1410.40">
    <property type="match status" value="1"/>
</dbReference>
<name>A0AAN9BPI3_9CAEN</name>
<reference evidence="12 13" key="1">
    <citation type="submission" date="2024-02" db="EMBL/GenBank/DDBJ databases">
        <title>Chromosome-scale genome assembly of the rough periwinkle Littorina saxatilis.</title>
        <authorList>
            <person name="De Jode A."/>
            <person name="Faria R."/>
            <person name="Formenti G."/>
            <person name="Sims Y."/>
            <person name="Smith T.P."/>
            <person name="Tracey A."/>
            <person name="Wood J.M.D."/>
            <person name="Zagrodzka Z.B."/>
            <person name="Johannesson K."/>
            <person name="Butlin R.K."/>
            <person name="Leder E.H."/>
        </authorList>
    </citation>
    <scope>NUCLEOTIDE SEQUENCE [LARGE SCALE GENOMIC DNA]</scope>
    <source>
        <strain evidence="12">Snail1</strain>
        <tissue evidence="12">Muscle</tissue>
    </source>
</reference>
<evidence type="ECO:0000256" key="1">
    <source>
        <dbReference type="ARBA" id="ARBA00001946"/>
    </source>
</evidence>
<keyword evidence="8" id="KW-0460">Magnesium</keyword>
<dbReference type="PANTHER" id="PTHR10656">
    <property type="entry name" value="CELL FATE DETERMINING PROTEIN MAB21-RELATED"/>
    <property type="match status" value="1"/>
</dbReference>
<dbReference type="EMBL" id="JBAMIC010000003">
    <property type="protein sequence ID" value="KAK7109018.1"/>
    <property type="molecule type" value="Genomic_DNA"/>
</dbReference>